<dbReference type="Proteomes" id="UP000594263">
    <property type="component" value="Unplaced"/>
</dbReference>
<accession>A0A7N0TCD9</accession>
<reference evidence="1" key="1">
    <citation type="submission" date="2021-01" db="UniProtKB">
        <authorList>
            <consortium name="EnsemblPlants"/>
        </authorList>
    </citation>
    <scope>IDENTIFICATION</scope>
</reference>
<sequence>MSIVVKQRPTTSPSTHHHHYFSPIPACFRRSISEKRESPVDAPPATSTSVYATDFGACVLTWTRTLLGRTLRIQLQGDEHRCSVDHTIKIRSNPLLFWRSQGSKTVEGVQILWDFGRGGFGSGTEPEAEFYLAVLVSGEVAVLVGDVAKAEQGRLKLGSRSGKRKQRLVLRKEHVSGTRFYRATATIGGGKKVRILIEHFDTGLRFSFNGFRALEVERLVWKFRGKDQVEVDGVVVSVSWDVHGWLFGEAGRKKKRGEGGDACGVFVFDFEKVVVGGEDRMGRSESVSLSSISSSGSSWGSSNSVLDWWSVEEKEMECGGGGFSLVVYASKC</sequence>
<evidence type="ECO:0000313" key="1">
    <source>
        <dbReference type="EnsemblPlants" id="Kaladp0032s0274.1.v1.1.CDS.1"/>
    </source>
</evidence>
<dbReference type="InterPro" id="IPR008586">
    <property type="entry name" value="DUF868_pln"/>
</dbReference>
<dbReference type="AlphaFoldDB" id="A0A7N0TCD9"/>
<dbReference type="Gramene" id="Kaladp0032s0274.1.v1.1">
    <property type="protein sequence ID" value="Kaladp0032s0274.1.v1.1.CDS.1"/>
    <property type="gene ID" value="Kaladp0032s0274.v1.1"/>
</dbReference>
<protein>
    <submittedName>
        <fullName evidence="1">Uncharacterized protein</fullName>
    </submittedName>
</protein>
<evidence type="ECO:0000313" key="2">
    <source>
        <dbReference type="Proteomes" id="UP000594263"/>
    </source>
</evidence>
<proteinExistence type="predicted"/>
<dbReference type="PANTHER" id="PTHR31972:SF3">
    <property type="entry name" value="OS09G0416600 PROTEIN"/>
    <property type="match status" value="1"/>
</dbReference>
<keyword evidence="2" id="KW-1185">Reference proteome</keyword>
<dbReference type="PANTHER" id="PTHR31972">
    <property type="entry name" value="EXPRESSED PROTEIN"/>
    <property type="match status" value="1"/>
</dbReference>
<dbReference type="Pfam" id="PF05910">
    <property type="entry name" value="DUF868"/>
    <property type="match status" value="1"/>
</dbReference>
<name>A0A7N0TCD9_KALFE</name>
<organism evidence="1 2">
    <name type="scientific">Kalanchoe fedtschenkoi</name>
    <name type="common">Lavender scallops</name>
    <name type="synonym">South American air plant</name>
    <dbReference type="NCBI Taxonomy" id="63787"/>
    <lineage>
        <taxon>Eukaryota</taxon>
        <taxon>Viridiplantae</taxon>
        <taxon>Streptophyta</taxon>
        <taxon>Embryophyta</taxon>
        <taxon>Tracheophyta</taxon>
        <taxon>Spermatophyta</taxon>
        <taxon>Magnoliopsida</taxon>
        <taxon>eudicotyledons</taxon>
        <taxon>Gunneridae</taxon>
        <taxon>Pentapetalae</taxon>
        <taxon>Saxifragales</taxon>
        <taxon>Crassulaceae</taxon>
        <taxon>Kalanchoe</taxon>
    </lineage>
</organism>
<dbReference type="EnsemblPlants" id="Kaladp0032s0274.1.v1.1">
    <property type="protein sequence ID" value="Kaladp0032s0274.1.v1.1.CDS.1"/>
    <property type="gene ID" value="Kaladp0032s0274.v1.1"/>
</dbReference>